<dbReference type="InterPro" id="IPR009071">
    <property type="entry name" value="HMG_box_dom"/>
</dbReference>
<dbReference type="Proteomes" id="UP000245609">
    <property type="component" value="Unassembled WGS sequence"/>
</dbReference>
<name>A0A2T9Z0W7_9FUNG</name>
<dbReference type="GO" id="GO:0003677">
    <property type="term" value="F:DNA binding"/>
    <property type="evidence" value="ECO:0007669"/>
    <property type="project" value="UniProtKB-UniRule"/>
</dbReference>
<reference evidence="3 4" key="1">
    <citation type="journal article" date="2018" name="MBio">
        <title>Comparative Genomics Reveals the Core Gene Toolbox for the Fungus-Insect Symbiosis.</title>
        <authorList>
            <person name="Wang Y."/>
            <person name="Stata M."/>
            <person name="Wang W."/>
            <person name="Stajich J.E."/>
            <person name="White M.M."/>
            <person name="Moncalvo J.M."/>
        </authorList>
    </citation>
    <scope>NUCLEOTIDE SEQUENCE [LARGE SCALE GENOMIC DNA]</scope>
    <source>
        <strain evidence="3 4">SC-DP-2</strain>
    </source>
</reference>
<evidence type="ECO:0000313" key="3">
    <source>
        <dbReference type="EMBL" id="PVU98209.1"/>
    </source>
</evidence>
<evidence type="ECO:0000256" key="1">
    <source>
        <dbReference type="PROSITE-ProRule" id="PRU00267"/>
    </source>
</evidence>
<dbReference type="EMBL" id="MBFS01002395">
    <property type="protein sequence ID" value="PVU98209.1"/>
    <property type="molecule type" value="Genomic_DNA"/>
</dbReference>
<dbReference type="SMART" id="SM00398">
    <property type="entry name" value="HMG"/>
    <property type="match status" value="1"/>
</dbReference>
<keyword evidence="1" id="KW-0238">DNA-binding</keyword>
<gene>
    <name evidence="3" type="ORF">BB560_005701</name>
</gene>
<dbReference type="Gene3D" id="1.10.30.10">
    <property type="entry name" value="High mobility group box domain"/>
    <property type="match status" value="1"/>
</dbReference>
<accession>A0A2T9Z0W7</accession>
<evidence type="ECO:0000313" key="4">
    <source>
        <dbReference type="Proteomes" id="UP000245609"/>
    </source>
</evidence>
<protein>
    <recommendedName>
        <fullName evidence="2">HMG box domain-containing protein</fullName>
    </recommendedName>
</protein>
<comment type="caution">
    <text evidence="3">The sequence shown here is derived from an EMBL/GenBank/DDBJ whole genome shotgun (WGS) entry which is preliminary data.</text>
</comment>
<evidence type="ECO:0000259" key="2">
    <source>
        <dbReference type="PROSITE" id="PS50118"/>
    </source>
</evidence>
<dbReference type="OrthoDB" id="6247875at2759"/>
<dbReference type="GO" id="GO:0005634">
    <property type="term" value="C:nucleus"/>
    <property type="evidence" value="ECO:0007669"/>
    <property type="project" value="UniProtKB-UniRule"/>
</dbReference>
<dbReference type="Pfam" id="PF00505">
    <property type="entry name" value="HMG_box"/>
    <property type="match status" value="1"/>
</dbReference>
<dbReference type="SUPFAM" id="SSF47095">
    <property type="entry name" value="HMG-box"/>
    <property type="match status" value="1"/>
</dbReference>
<keyword evidence="1" id="KW-0539">Nucleus</keyword>
<sequence length="483" mass="53928">MDPIKKVSFCSPKEYSNVDGVDYVERYPDHYVVFVPKAISRSEIVDRILHNPLQKSKKHRQKNPNRINNSFFMYRTEKTKQITQENPSINQKLVSQICAGMWKNEPAHVKKAFKERYEQLKLQIKKNKPKQSSSYALSDYIKVEVKKELPPSSVSFSSPKEMPFSSSDSLYIPNSQGPFSTYDISSHPPICNPHPFIVSEQTPLSIRNNVLAKAPRNSYLEDKSSTQIFVPQGLNYIPFNGPDQPSEYGPNFLHSTKPKELCVGFSNPGTANNGPLSTNNTAPGCEIELSDWIMSLGSRGLSGQPEIINLNRCTNLDLCKGCSMENNCVCGINQGGPQIAGLSLTQTSSFKPLQNLPTLSPNIHMQQNVDVYSKITASKKCPTTPQLSASIVNGTESSYDMLSQGLIYNLRNNQGQNIDAIPNGETSNDNNGTLNFLVPSIYDFGYKDYRENSLQPSFPNLGSLNASVLETFEDCDQFHLLDR</sequence>
<proteinExistence type="predicted"/>
<organism evidence="3 4">
    <name type="scientific">Smittium megazygosporum</name>
    <dbReference type="NCBI Taxonomy" id="133381"/>
    <lineage>
        <taxon>Eukaryota</taxon>
        <taxon>Fungi</taxon>
        <taxon>Fungi incertae sedis</taxon>
        <taxon>Zoopagomycota</taxon>
        <taxon>Kickxellomycotina</taxon>
        <taxon>Harpellomycetes</taxon>
        <taxon>Harpellales</taxon>
        <taxon>Legeriomycetaceae</taxon>
        <taxon>Smittium</taxon>
    </lineage>
</organism>
<dbReference type="PROSITE" id="PS50118">
    <property type="entry name" value="HMG_BOX_2"/>
    <property type="match status" value="1"/>
</dbReference>
<dbReference type="AlphaFoldDB" id="A0A2T9Z0W7"/>
<dbReference type="STRING" id="133381.A0A2T9Z0W7"/>
<feature type="domain" description="HMG box" evidence="2">
    <location>
        <begin position="64"/>
        <end position="132"/>
    </location>
</feature>
<keyword evidence="4" id="KW-1185">Reference proteome</keyword>
<feature type="DNA-binding region" description="HMG box" evidence="1">
    <location>
        <begin position="64"/>
        <end position="132"/>
    </location>
</feature>
<dbReference type="InterPro" id="IPR036910">
    <property type="entry name" value="HMG_box_dom_sf"/>
</dbReference>